<reference evidence="2 3" key="1">
    <citation type="submission" date="2020-04" db="EMBL/GenBank/DDBJ databases">
        <authorList>
            <person name="Hitch T.C.A."/>
            <person name="Wylensek D."/>
            <person name="Clavel T."/>
        </authorList>
    </citation>
    <scope>NUCLEOTIDE SEQUENCE [LARGE SCALE GENOMIC DNA]</scope>
    <source>
        <strain evidence="2 3">PG-251-APC-1</strain>
    </source>
</reference>
<dbReference type="RefSeq" id="WP_168935398.1">
    <property type="nucleotide sequence ID" value="NZ_JABAFY010000015.1"/>
</dbReference>
<evidence type="ECO:0000313" key="3">
    <source>
        <dbReference type="Proteomes" id="UP000522333"/>
    </source>
</evidence>
<dbReference type="Pfam" id="PF13598">
    <property type="entry name" value="DUF4139"/>
    <property type="match status" value="1"/>
</dbReference>
<organism evidence="2 3">
    <name type="scientific">Desulfovibrio piger</name>
    <dbReference type="NCBI Taxonomy" id="901"/>
    <lineage>
        <taxon>Bacteria</taxon>
        <taxon>Pseudomonadati</taxon>
        <taxon>Thermodesulfobacteriota</taxon>
        <taxon>Desulfovibrionia</taxon>
        <taxon>Desulfovibrionales</taxon>
        <taxon>Desulfovibrionaceae</taxon>
        <taxon>Desulfovibrio</taxon>
    </lineage>
</organism>
<dbReference type="InterPro" id="IPR011935">
    <property type="entry name" value="CHP02231"/>
</dbReference>
<dbReference type="Proteomes" id="UP000522333">
    <property type="component" value="Unassembled WGS sequence"/>
</dbReference>
<dbReference type="PANTHER" id="PTHR31005">
    <property type="entry name" value="DUF4139 DOMAIN-CONTAINING PROTEIN"/>
    <property type="match status" value="1"/>
</dbReference>
<dbReference type="AlphaFoldDB" id="A0A848CIC1"/>
<dbReference type="EMBL" id="JABAFY010000015">
    <property type="protein sequence ID" value="NME51993.1"/>
    <property type="molecule type" value="Genomic_DNA"/>
</dbReference>
<gene>
    <name evidence="2" type="ORF">HF854_05515</name>
</gene>
<protein>
    <submittedName>
        <fullName evidence="2">DUF4139 domain-containing protein</fullName>
    </submittedName>
</protein>
<evidence type="ECO:0000313" key="2">
    <source>
        <dbReference type="EMBL" id="NME51993.1"/>
    </source>
</evidence>
<comment type="caution">
    <text evidence="2">The sequence shown here is derived from an EMBL/GenBank/DDBJ whole genome shotgun (WGS) entry which is preliminary data.</text>
</comment>
<dbReference type="PANTHER" id="PTHR31005:SF8">
    <property type="entry name" value="DUF4139 DOMAIN-CONTAINING PROTEIN"/>
    <property type="match status" value="1"/>
</dbReference>
<proteinExistence type="predicted"/>
<dbReference type="InterPro" id="IPR037291">
    <property type="entry name" value="DUF4139"/>
</dbReference>
<sequence>MKQKTTGHRRIPSRLLGVSLLLAGMSLVPVSGPVWAREGATAATFGLVDEAPHTFLRPKQVSLFPTHALVQGEEELEVRVRDGVGRVELFVPENARNLQFDLGDVRLASWRSRVAPAAVADGDARRRQDLLARKRAVEGELEAVSARLGLWTAHAGERSLEALEKLDARMAEVIPRLRERQAALQRELKTISNVLASLPRVTESGQLVILLLDGAPAGKVCVRYAYTLDNSGWDPVYDLDARPEEGTVRVLLTARLRQNSGMDWRGCDLSIVWQDARPLDAPALPVWRVDEGPVPRPYARAAAEFKAAPVVLAARADSAPNAPAAPVPVLDKGTYARWDLGRVTLPQGQERLVLRQEEWKAPLQWVARPDEQGSPVWLMVERALDSTPWPSAQAEFSVDGLPVGSGRFVPEGNKVRLYFGVDPRVSVTTTTDDKRRGETGIIGKRQTWSWNWTYTVHNARAQAVTVRVERPEPLPVNKSVEVSLDGTRAQKGEDHSLFWKVEVPAGESRSISHGVNVSAPAELGLSPVAP</sequence>
<name>A0A848CIC1_9BACT</name>
<feature type="domain" description="DUF4139" evidence="1">
    <location>
        <begin position="222"/>
        <end position="520"/>
    </location>
</feature>
<evidence type="ECO:0000259" key="1">
    <source>
        <dbReference type="Pfam" id="PF13598"/>
    </source>
</evidence>
<accession>A0A848CIC1</accession>